<name>A0A2T2WCQ5_9FIRM</name>
<gene>
    <name evidence="1" type="ORF">C7B45_16925</name>
</gene>
<feature type="non-terminal residue" evidence="1">
    <location>
        <position position="62"/>
    </location>
</feature>
<dbReference type="EMBL" id="PXYV01000095">
    <property type="protein sequence ID" value="PSR20017.1"/>
    <property type="molecule type" value="Genomic_DNA"/>
</dbReference>
<evidence type="ECO:0000313" key="1">
    <source>
        <dbReference type="EMBL" id="PSR20017.1"/>
    </source>
</evidence>
<evidence type="ECO:0000313" key="2">
    <source>
        <dbReference type="Proteomes" id="UP000241848"/>
    </source>
</evidence>
<proteinExistence type="predicted"/>
<reference evidence="1 2" key="1">
    <citation type="journal article" date="2014" name="BMC Genomics">
        <title>Comparison of environmental and isolate Sulfobacillus genomes reveals diverse carbon, sulfur, nitrogen, and hydrogen metabolisms.</title>
        <authorList>
            <person name="Justice N.B."/>
            <person name="Norman A."/>
            <person name="Brown C.T."/>
            <person name="Singh A."/>
            <person name="Thomas B.C."/>
            <person name="Banfield J.F."/>
        </authorList>
    </citation>
    <scope>NUCLEOTIDE SEQUENCE [LARGE SCALE GENOMIC DNA]</scope>
    <source>
        <strain evidence="1">AMDSBA3</strain>
    </source>
</reference>
<evidence type="ECO:0008006" key="3">
    <source>
        <dbReference type="Google" id="ProtNLM"/>
    </source>
</evidence>
<sequence>MVDTMHAVRHGLENRVAGIFGRAANQDRWRLTLQLVLAAQALRELLRITLRFLAVETRAGDL</sequence>
<accession>A0A2T2WCQ5</accession>
<organism evidence="1 2">
    <name type="scientific">Sulfobacillus acidophilus</name>
    <dbReference type="NCBI Taxonomy" id="53633"/>
    <lineage>
        <taxon>Bacteria</taxon>
        <taxon>Bacillati</taxon>
        <taxon>Bacillota</taxon>
        <taxon>Clostridia</taxon>
        <taxon>Eubacteriales</taxon>
        <taxon>Clostridiales Family XVII. Incertae Sedis</taxon>
        <taxon>Sulfobacillus</taxon>
    </lineage>
</organism>
<comment type="caution">
    <text evidence="1">The sequence shown here is derived from an EMBL/GenBank/DDBJ whole genome shotgun (WGS) entry which is preliminary data.</text>
</comment>
<protein>
    <recommendedName>
        <fullName evidence="3">Transposase DDE domain-containing protein</fullName>
    </recommendedName>
</protein>
<dbReference type="AlphaFoldDB" id="A0A2T2WCQ5"/>
<dbReference type="Proteomes" id="UP000241848">
    <property type="component" value="Unassembled WGS sequence"/>
</dbReference>